<keyword evidence="4" id="KW-1185">Reference proteome</keyword>
<dbReference type="AlphaFoldDB" id="A0AAN7PR11"/>
<sequence>MGENADEKFINAIMQHPYLFDKRETKFKNISLKDTTWRNIGESFNLSSLREKYFRVKRESEKESRSGSGAVTKEKWHLFELLRFLDEVSKARKTIANTMKEAVLKLQPSMDDTVSFDEADAIYSQIIEVNSPSDIFVDVDDSITVEEVSNSSLPSSSSSKSNSNQHAPLGPKKRKTTEDRVCSAMEKVVTALTESVPPTPTNVVETFCRNLEQEMLEMPNDIREDFKDEVMEILINKRRLICRNKNI</sequence>
<dbReference type="Proteomes" id="UP001353858">
    <property type="component" value="Unassembled WGS sequence"/>
</dbReference>
<name>A0AAN7PR11_9COLE</name>
<dbReference type="GO" id="GO:0006357">
    <property type="term" value="P:regulation of transcription by RNA polymerase II"/>
    <property type="evidence" value="ECO:0007669"/>
    <property type="project" value="TreeGrafter"/>
</dbReference>
<dbReference type="GO" id="GO:0005667">
    <property type="term" value="C:transcription regulator complex"/>
    <property type="evidence" value="ECO:0007669"/>
    <property type="project" value="TreeGrafter"/>
</dbReference>
<dbReference type="SMART" id="SM00595">
    <property type="entry name" value="MADF"/>
    <property type="match status" value="1"/>
</dbReference>
<dbReference type="InterPro" id="IPR039353">
    <property type="entry name" value="TF_Adf1"/>
</dbReference>
<evidence type="ECO:0000256" key="1">
    <source>
        <dbReference type="SAM" id="MobiDB-lite"/>
    </source>
</evidence>
<dbReference type="InterPro" id="IPR006578">
    <property type="entry name" value="MADF-dom"/>
</dbReference>
<comment type="caution">
    <text evidence="3">The sequence shown here is derived from an EMBL/GenBank/DDBJ whole genome shotgun (WGS) entry which is preliminary data.</text>
</comment>
<protein>
    <recommendedName>
        <fullName evidence="2">MADF domain-containing protein</fullName>
    </recommendedName>
</protein>
<evidence type="ECO:0000259" key="2">
    <source>
        <dbReference type="PROSITE" id="PS51029"/>
    </source>
</evidence>
<organism evidence="3 4">
    <name type="scientific">Aquatica leii</name>
    <dbReference type="NCBI Taxonomy" id="1421715"/>
    <lineage>
        <taxon>Eukaryota</taxon>
        <taxon>Metazoa</taxon>
        <taxon>Ecdysozoa</taxon>
        <taxon>Arthropoda</taxon>
        <taxon>Hexapoda</taxon>
        <taxon>Insecta</taxon>
        <taxon>Pterygota</taxon>
        <taxon>Neoptera</taxon>
        <taxon>Endopterygota</taxon>
        <taxon>Coleoptera</taxon>
        <taxon>Polyphaga</taxon>
        <taxon>Elateriformia</taxon>
        <taxon>Elateroidea</taxon>
        <taxon>Lampyridae</taxon>
        <taxon>Luciolinae</taxon>
        <taxon>Aquatica</taxon>
    </lineage>
</organism>
<accession>A0AAN7PR11</accession>
<feature type="compositionally biased region" description="Low complexity" evidence="1">
    <location>
        <begin position="149"/>
        <end position="164"/>
    </location>
</feature>
<reference evidence="4" key="1">
    <citation type="submission" date="2023-01" db="EMBL/GenBank/DDBJ databases">
        <title>Key to firefly adult light organ development and bioluminescence: homeobox transcription factors regulate luciferase expression and transportation to peroxisome.</title>
        <authorList>
            <person name="Fu X."/>
        </authorList>
    </citation>
    <scope>NUCLEOTIDE SEQUENCE [LARGE SCALE GENOMIC DNA]</scope>
</reference>
<dbReference type="Pfam" id="PF10545">
    <property type="entry name" value="MADF_DNA_bdg"/>
    <property type="match status" value="1"/>
</dbReference>
<dbReference type="PROSITE" id="PS51029">
    <property type="entry name" value="MADF"/>
    <property type="match status" value="1"/>
</dbReference>
<proteinExistence type="predicted"/>
<dbReference type="PANTHER" id="PTHR12243:SF69">
    <property type="entry name" value="SI:CH73-59F11.3"/>
    <property type="match status" value="1"/>
</dbReference>
<gene>
    <name evidence="3" type="ORF">RN001_003347</name>
</gene>
<feature type="region of interest" description="Disordered" evidence="1">
    <location>
        <begin position="148"/>
        <end position="179"/>
    </location>
</feature>
<dbReference type="EMBL" id="JARPUR010000001">
    <property type="protein sequence ID" value="KAK4887076.1"/>
    <property type="molecule type" value="Genomic_DNA"/>
</dbReference>
<evidence type="ECO:0000313" key="4">
    <source>
        <dbReference type="Proteomes" id="UP001353858"/>
    </source>
</evidence>
<dbReference type="GO" id="GO:0005634">
    <property type="term" value="C:nucleus"/>
    <property type="evidence" value="ECO:0007669"/>
    <property type="project" value="TreeGrafter"/>
</dbReference>
<feature type="domain" description="MADF" evidence="2">
    <location>
        <begin position="8"/>
        <end position="90"/>
    </location>
</feature>
<dbReference type="PANTHER" id="PTHR12243">
    <property type="entry name" value="MADF DOMAIN TRANSCRIPTION FACTOR"/>
    <property type="match status" value="1"/>
</dbReference>
<evidence type="ECO:0000313" key="3">
    <source>
        <dbReference type="EMBL" id="KAK4887076.1"/>
    </source>
</evidence>